<dbReference type="EMBL" id="BPLQ01002926">
    <property type="protein sequence ID" value="GIX96496.1"/>
    <property type="molecule type" value="Genomic_DNA"/>
</dbReference>
<dbReference type="AlphaFoldDB" id="A0AAV4PHF2"/>
<organism evidence="1 2">
    <name type="scientific">Caerostris darwini</name>
    <dbReference type="NCBI Taxonomy" id="1538125"/>
    <lineage>
        <taxon>Eukaryota</taxon>
        <taxon>Metazoa</taxon>
        <taxon>Ecdysozoa</taxon>
        <taxon>Arthropoda</taxon>
        <taxon>Chelicerata</taxon>
        <taxon>Arachnida</taxon>
        <taxon>Araneae</taxon>
        <taxon>Araneomorphae</taxon>
        <taxon>Entelegynae</taxon>
        <taxon>Araneoidea</taxon>
        <taxon>Araneidae</taxon>
        <taxon>Caerostris</taxon>
    </lineage>
</organism>
<reference evidence="1 2" key="1">
    <citation type="submission" date="2021-06" db="EMBL/GenBank/DDBJ databases">
        <title>Caerostris darwini draft genome.</title>
        <authorList>
            <person name="Kono N."/>
            <person name="Arakawa K."/>
        </authorList>
    </citation>
    <scope>NUCLEOTIDE SEQUENCE [LARGE SCALE GENOMIC DNA]</scope>
</reference>
<proteinExistence type="predicted"/>
<evidence type="ECO:0000313" key="2">
    <source>
        <dbReference type="Proteomes" id="UP001054837"/>
    </source>
</evidence>
<protein>
    <submittedName>
        <fullName evidence="1">Uncharacterized protein</fullName>
    </submittedName>
</protein>
<keyword evidence="2" id="KW-1185">Reference proteome</keyword>
<accession>A0AAV4PHF2</accession>
<sequence length="84" mass="9214">MKYLKSVIYGIPISEKDGKSFQNTRKEYFKAIAPGINLSAAIGNSTLNTIQCVAKQESTSLGGSASGFIKSDPRWLFIWTPKRG</sequence>
<gene>
    <name evidence="1" type="ORF">CDAR_84941</name>
</gene>
<evidence type="ECO:0000313" key="1">
    <source>
        <dbReference type="EMBL" id="GIX96496.1"/>
    </source>
</evidence>
<dbReference type="Proteomes" id="UP001054837">
    <property type="component" value="Unassembled WGS sequence"/>
</dbReference>
<comment type="caution">
    <text evidence="1">The sequence shown here is derived from an EMBL/GenBank/DDBJ whole genome shotgun (WGS) entry which is preliminary data.</text>
</comment>
<name>A0AAV4PHF2_9ARAC</name>